<dbReference type="Gene3D" id="3.40.50.1820">
    <property type="entry name" value="alpha/beta hydrolase"/>
    <property type="match status" value="1"/>
</dbReference>
<feature type="domain" description="AB hydrolase-1" evidence="1">
    <location>
        <begin position="29"/>
        <end position="148"/>
    </location>
</feature>
<evidence type="ECO:0000313" key="2">
    <source>
        <dbReference type="EMBL" id="SBT42476.1"/>
    </source>
</evidence>
<dbReference type="GO" id="GO:0016020">
    <property type="term" value="C:membrane"/>
    <property type="evidence" value="ECO:0007669"/>
    <property type="project" value="TreeGrafter"/>
</dbReference>
<dbReference type="RefSeq" id="WP_091661257.1">
    <property type="nucleotide sequence ID" value="NZ_LT594323.1"/>
</dbReference>
<evidence type="ECO:0000259" key="1">
    <source>
        <dbReference type="Pfam" id="PF00561"/>
    </source>
</evidence>
<dbReference type="STRING" id="261654.GA0070611_1997"/>
<dbReference type="PRINTS" id="PR00111">
    <property type="entry name" value="ABHYDROLASE"/>
</dbReference>
<dbReference type="PANTHER" id="PTHR43798:SF33">
    <property type="entry name" value="HYDROLASE, PUTATIVE (AFU_ORTHOLOGUE AFUA_2G14860)-RELATED"/>
    <property type="match status" value="1"/>
</dbReference>
<organism evidence="2 3">
    <name type="scientific">Micromonospora auratinigra</name>
    <dbReference type="NCBI Taxonomy" id="261654"/>
    <lineage>
        <taxon>Bacteria</taxon>
        <taxon>Bacillati</taxon>
        <taxon>Actinomycetota</taxon>
        <taxon>Actinomycetes</taxon>
        <taxon>Micromonosporales</taxon>
        <taxon>Micromonosporaceae</taxon>
        <taxon>Micromonospora</taxon>
    </lineage>
</organism>
<gene>
    <name evidence="2" type="ORF">GA0070611_1997</name>
</gene>
<dbReference type="InterPro" id="IPR029058">
    <property type="entry name" value="AB_hydrolase_fold"/>
</dbReference>
<accession>A0A1A8ZF61</accession>
<dbReference type="InterPro" id="IPR050266">
    <property type="entry name" value="AB_hydrolase_sf"/>
</dbReference>
<name>A0A1A8ZF61_9ACTN</name>
<dbReference type="InterPro" id="IPR000073">
    <property type="entry name" value="AB_hydrolase_1"/>
</dbReference>
<sequence>MEKLTIEVADGSLTALRFGTGPKVAVAAHGITASGMAYRAVGRHLPADWSLIALDLRGRGGSAGLPGPYGMSRHAEDICAAAAQVGRGRPVALVGQSMGAYAALRAAVRRPELFRRLVLVDGGLPLPVPAGVDPDAVLAAALGPAIARLDETYPSVQAYVDFFRAHPALAAEWSDDLTEYVRYDATGPEGAVRSRVDGAAVRADGRDLLVSAESFGDDLLALTVPAVLLYAPRGMFGQPPGLLPEPVVAHWRERVPGLATELVDANHYTILMTDGPAATIVRHLTAA</sequence>
<dbReference type="OrthoDB" id="63962at2"/>
<dbReference type="AlphaFoldDB" id="A0A1A8ZF61"/>
<dbReference type="Proteomes" id="UP000199385">
    <property type="component" value="Chromosome I"/>
</dbReference>
<dbReference type="SUPFAM" id="SSF53474">
    <property type="entry name" value="alpha/beta-Hydrolases"/>
    <property type="match status" value="1"/>
</dbReference>
<dbReference type="GO" id="GO:0003824">
    <property type="term" value="F:catalytic activity"/>
    <property type="evidence" value="ECO:0007669"/>
    <property type="project" value="UniProtKB-ARBA"/>
</dbReference>
<dbReference type="PATRIC" id="fig|261654.4.peg.2033"/>
<evidence type="ECO:0000313" key="3">
    <source>
        <dbReference type="Proteomes" id="UP000199385"/>
    </source>
</evidence>
<proteinExistence type="predicted"/>
<dbReference type="Pfam" id="PF00561">
    <property type="entry name" value="Abhydrolase_1"/>
    <property type="match status" value="1"/>
</dbReference>
<protein>
    <submittedName>
        <fullName evidence="2">Pimeloyl-ACP methyl ester carboxylesterase</fullName>
    </submittedName>
</protein>
<dbReference type="PANTHER" id="PTHR43798">
    <property type="entry name" value="MONOACYLGLYCEROL LIPASE"/>
    <property type="match status" value="1"/>
</dbReference>
<reference evidence="3" key="1">
    <citation type="submission" date="2016-06" db="EMBL/GenBank/DDBJ databases">
        <authorList>
            <person name="Varghese N."/>
            <person name="Submissions Spin"/>
        </authorList>
    </citation>
    <scope>NUCLEOTIDE SEQUENCE [LARGE SCALE GENOMIC DNA]</scope>
    <source>
        <strain evidence="3">DSM 44815</strain>
    </source>
</reference>
<dbReference type="EMBL" id="LT594323">
    <property type="protein sequence ID" value="SBT42476.1"/>
    <property type="molecule type" value="Genomic_DNA"/>
</dbReference>
<keyword evidence="3" id="KW-1185">Reference proteome</keyword>